<comment type="similarity">
    <text evidence="10 11">Belongs to the class-I aminoacyl-tRNA synthetase family. TyrS type 1 subfamily.</text>
</comment>
<keyword evidence="4 11" id="KW-0547">Nucleotide-binding</keyword>
<evidence type="ECO:0000256" key="3">
    <source>
        <dbReference type="ARBA" id="ARBA00022598"/>
    </source>
</evidence>
<comment type="catalytic activity">
    <reaction evidence="9 11">
        <text>tRNA(Tyr) + L-tyrosine + ATP = L-tyrosyl-tRNA(Tyr) + AMP + diphosphate + H(+)</text>
        <dbReference type="Rhea" id="RHEA:10220"/>
        <dbReference type="Rhea" id="RHEA-COMP:9706"/>
        <dbReference type="Rhea" id="RHEA-COMP:9707"/>
        <dbReference type="ChEBI" id="CHEBI:15378"/>
        <dbReference type="ChEBI" id="CHEBI:30616"/>
        <dbReference type="ChEBI" id="CHEBI:33019"/>
        <dbReference type="ChEBI" id="CHEBI:58315"/>
        <dbReference type="ChEBI" id="CHEBI:78442"/>
        <dbReference type="ChEBI" id="CHEBI:78536"/>
        <dbReference type="ChEBI" id="CHEBI:456215"/>
        <dbReference type="EC" id="6.1.1.1"/>
    </reaction>
</comment>
<dbReference type="InterPro" id="IPR002307">
    <property type="entry name" value="Tyr-tRNA-ligase"/>
</dbReference>
<evidence type="ECO:0000259" key="13">
    <source>
        <dbReference type="Pfam" id="PF22421"/>
    </source>
</evidence>
<dbReference type="EMBL" id="JADIML010000092">
    <property type="protein sequence ID" value="MBO8462951.1"/>
    <property type="molecule type" value="Genomic_DNA"/>
</dbReference>
<evidence type="ECO:0000256" key="11">
    <source>
        <dbReference type="HAMAP-Rule" id="MF_02006"/>
    </source>
</evidence>
<keyword evidence="5 11" id="KW-0067">ATP-binding</keyword>
<feature type="domain" description="Tyrosine--tRNA ligase SYY-like C-terminal" evidence="13">
    <location>
        <begin position="329"/>
        <end position="407"/>
    </location>
</feature>
<dbReference type="GO" id="GO:0042803">
    <property type="term" value="F:protein homodimerization activity"/>
    <property type="evidence" value="ECO:0007669"/>
    <property type="project" value="UniProtKB-ARBA"/>
</dbReference>
<feature type="binding site" evidence="11">
    <location>
        <position position="175"/>
    </location>
    <ligand>
        <name>L-tyrosine</name>
        <dbReference type="ChEBI" id="CHEBI:58315"/>
    </ligand>
</feature>
<dbReference type="GO" id="GO:0006437">
    <property type="term" value="P:tyrosyl-tRNA aminoacylation"/>
    <property type="evidence" value="ECO:0007669"/>
    <property type="project" value="UniProtKB-UniRule"/>
</dbReference>
<dbReference type="Gene3D" id="3.10.290.10">
    <property type="entry name" value="RNA-binding S4 domain"/>
    <property type="match status" value="1"/>
</dbReference>
<sequence>MERNVYDVLQERGFIAQTTHEELRELLGKEKVKFYIGFDATADSLTAGHFLTVMAMMHMQQHGHTPIALLGGGTTMIGDPSGKADMRQMMTRETIEHNANRFKEQLSRFITFDNDKAILANNADWLLNLNYVDFLREVGVHFSVNKMLTAECYKQRMNRADKGLTFFEFNYMLMQAYDFYVLHEKYGCKLEMGGNDQWSNILAGADLIRRKVQEPAFGLTLTLLTTSDGTKMGKTVKGAVWLDKEKTSPYDFYQYWRNTEDAKVEECLGLLTFLPMEEVRRLGALKDAQINQAKEVLAYEVTKIVHGEEEAKKAQEASRALFANGGMSANIPTIHYTNEQMAEGVDLITMLVDTGLCKTRSEARRTIEQGGVSVNEVKITDTKQVFTSSDYNNDGALLIKKGKKGFYQVKGNEA</sequence>
<evidence type="ECO:0000256" key="8">
    <source>
        <dbReference type="ARBA" id="ARBA00023146"/>
    </source>
</evidence>
<evidence type="ECO:0000256" key="5">
    <source>
        <dbReference type="ARBA" id="ARBA00022840"/>
    </source>
</evidence>
<dbReference type="GO" id="GO:0004831">
    <property type="term" value="F:tyrosine-tRNA ligase activity"/>
    <property type="evidence" value="ECO:0007669"/>
    <property type="project" value="UniProtKB-UniRule"/>
</dbReference>
<feature type="binding site" evidence="11">
    <location>
        <position position="234"/>
    </location>
    <ligand>
        <name>ATP</name>
        <dbReference type="ChEBI" id="CHEBI:30616"/>
    </ligand>
</feature>
<dbReference type="CDD" id="cd00165">
    <property type="entry name" value="S4"/>
    <property type="match status" value="1"/>
</dbReference>
<dbReference type="FunFam" id="1.10.240.10:FF:000001">
    <property type="entry name" value="Tyrosine--tRNA ligase"/>
    <property type="match status" value="1"/>
</dbReference>
<name>A0A9D9HZ59_9FIRM</name>
<dbReference type="InterPro" id="IPR014729">
    <property type="entry name" value="Rossmann-like_a/b/a_fold"/>
</dbReference>
<dbReference type="SUPFAM" id="SSF52374">
    <property type="entry name" value="Nucleotidylyl transferase"/>
    <property type="match status" value="1"/>
</dbReference>
<feature type="binding site" evidence="11">
    <location>
        <position position="35"/>
    </location>
    <ligand>
        <name>L-tyrosine</name>
        <dbReference type="ChEBI" id="CHEBI:58315"/>
    </ligand>
</feature>
<dbReference type="InterPro" id="IPR054608">
    <property type="entry name" value="SYY-like_C"/>
</dbReference>
<feature type="binding site" evidence="11">
    <location>
        <position position="171"/>
    </location>
    <ligand>
        <name>L-tyrosine</name>
        <dbReference type="ChEBI" id="CHEBI:58315"/>
    </ligand>
</feature>
<dbReference type="Gene3D" id="3.40.50.620">
    <property type="entry name" value="HUPs"/>
    <property type="match status" value="1"/>
</dbReference>
<dbReference type="EC" id="6.1.1.1" evidence="11"/>
<reference evidence="14" key="2">
    <citation type="journal article" date="2021" name="PeerJ">
        <title>Extensive microbial diversity within the chicken gut microbiome revealed by metagenomics and culture.</title>
        <authorList>
            <person name="Gilroy R."/>
            <person name="Ravi A."/>
            <person name="Getino M."/>
            <person name="Pursley I."/>
            <person name="Horton D.L."/>
            <person name="Alikhan N.F."/>
            <person name="Baker D."/>
            <person name="Gharbi K."/>
            <person name="Hall N."/>
            <person name="Watson M."/>
            <person name="Adriaenssens E.M."/>
            <person name="Foster-Nyarko E."/>
            <person name="Jarju S."/>
            <person name="Secka A."/>
            <person name="Antonio M."/>
            <person name="Oren A."/>
            <person name="Chaudhuri R.R."/>
            <person name="La Ragione R."/>
            <person name="Hildebrand F."/>
            <person name="Pallen M.J."/>
        </authorList>
    </citation>
    <scope>NUCLEOTIDE SEQUENCE</scope>
    <source>
        <strain evidence="14">E3-2379</strain>
    </source>
</reference>
<evidence type="ECO:0000256" key="6">
    <source>
        <dbReference type="ARBA" id="ARBA00022884"/>
    </source>
</evidence>
<keyword evidence="8 11" id="KW-0030">Aminoacyl-tRNA synthetase</keyword>
<dbReference type="Pfam" id="PF22421">
    <property type="entry name" value="SYY_C-terminal"/>
    <property type="match status" value="1"/>
</dbReference>
<reference evidence="14" key="1">
    <citation type="submission" date="2020-10" db="EMBL/GenBank/DDBJ databases">
        <authorList>
            <person name="Gilroy R."/>
        </authorList>
    </citation>
    <scope>NUCLEOTIDE SEQUENCE</scope>
    <source>
        <strain evidence="14">E3-2379</strain>
    </source>
</reference>
<dbReference type="InterPro" id="IPR024107">
    <property type="entry name" value="Tyr-tRNA-ligase_bac_1"/>
</dbReference>
<comment type="caution">
    <text evidence="14">The sequence shown here is derived from an EMBL/GenBank/DDBJ whole genome shotgun (WGS) entry which is preliminary data.</text>
</comment>
<dbReference type="PANTHER" id="PTHR11766">
    <property type="entry name" value="TYROSYL-TRNA SYNTHETASE"/>
    <property type="match status" value="1"/>
</dbReference>
<evidence type="ECO:0000256" key="12">
    <source>
        <dbReference type="PROSITE-ProRule" id="PRU00182"/>
    </source>
</evidence>
<evidence type="ECO:0000256" key="9">
    <source>
        <dbReference type="ARBA" id="ARBA00048248"/>
    </source>
</evidence>
<dbReference type="GO" id="GO:0003723">
    <property type="term" value="F:RNA binding"/>
    <property type="evidence" value="ECO:0007669"/>
    <property type="project" value="UniProtKB-KW"/>
</dbReference>
<accession>A0A9D9HZ59</accession>
<feature type="short sequence motif" description="'HIGH' region" evidence="11">
    <location>
        <begin position="40"/>
        <end position="49"/>
    </location>
</feature>
<dbReference type="InterPro" id="IPR002305">
    <property type="entry name" value="aa-tRNA-synth_Ic"/>
</dbReference>
<keyword evidence="3 11" id="KW-0436">Ligase</keyword>
<dbReference type="HAMAP" id="MF_02006">
    <property type="entry name" value="Tyr_tRNA_synth_type1"/>
    <property type="match status" value="1"/>
</dbReference>
<keyword evidence="6 12" id="KW-0694">RNA-binding</keyword>
<evidence type="ECO:0000256" key="1">
    <source>
        <dbReference type="ARBA" id="ARBA00004496"/>
    </source>
</evidence>
<dbReference type="SUPFAM" id="SSF55174">
    <property type="entry name" value="Alpha-L RNA-binding motif"/>
    <property type="match status" value="1"/>
</dbReference>
<feature type="short sequence motif" description="'KMSKS' region" evidence="11">
    <location>
        <begin position="231"/>
        <end position="235"/>
    </location>
</feature>
<dbReference type="Gene3D" id="1.10.240.10">
    <property type="entry name" value="Tyrosyl-Transfer RNA Synthetase"/>
    <property type="match status" value="1"/>
</dbReference>
<dbReference type="InterPro" id="IPR036986">
    <property type="entry name" value="S4_RNA-bd_sf"/>
</dbReference>
<proteinExistence type="inferred from homology"/>
<gene>
    <name evidence="11" type="primary">tyrS</name>
    <name evidence="14" type="ORF">IAC13_03345</name>
</gene>
<evidence type="ECO:0000313" key="14">
    <source>
        <dbReference type="EMBL" id="MBO8462951.1"/>
    </source>
</evidence>
<protein>
    <recommendedName>
        <fullName evidence="11">Tyrosine--tRNA ligase</fullName>
        <ecNumber evidence="11">6.1.1.1</ecNumber>
    </recommendedName>
    <alternativeName>
        <fullName evidence="11">Tyrosyl-tRNA synthetase</fullName>
        <shortName evidence="11">TyrRS</shortName>
    </alternativeName>
</protein>
<comment type="subcellular location">
    <subcellularLocation>
        <location evidence="1 11">Cytoplasm</location>
    </subcellularLocation>
</comment>
<evidence type="ECO:0000256" key="2">
    <source>
        <dbReference type="ARBA" id="ARBA00022490"/>
    </source>
</evidence>
<evidence type="ECO:0000256" key="4">
    <source>
        <dbReference type="ARBA" id="ARBA00022741"/>
    </source>
</evidence>
<dbReference type="CDD" id="cd00805">
    <property type="entry name" value="TyrRS_core"/>
    <property type="match status" value="1"/>
</dbReference>
<dbReference type="NCBIfam" id="TIGR00234">
    <property type="entry name" value="tyrS"/>
    <property type="match status" value="1"/>
</dbReference>
<keyword evidence="7 11" id="KW-0648">Protein biosynthesis</keyword>
<evidence type="ECO:0000313" key="15">
    <source>
        <dbReference type="Proteomes" id="UP000823618"/>
    </source>
</evidence>
<dbReference type="PROSITE" id="PS50889">
    <property type="entry name" value="S4"/>
    <property type="match status" value="1"/>
</dbReference>
<evidence type="ECO:0000256" key="7">
    <source>
        <dbReference type="ARBA" id="ARBA00022917"/>
    </source>
</evidence>
<dbReference type="GO" id="GO:0005829">
    <property type="term" value="C:cytosol"/>
    <property type="evidence" value="ECO:0007669"/>
    <property type="project" value="TreeGrafter"/>
</dbReference>
<organism evidence="14 15">
    <name type="scientific">Candidatus Scybalomonas excrementavium</name>
    <dbReference type="NCBI Taxonomy" id="2840943"/>
    <lineage>
        <taxon>Bacteria</taxon>
        <taxon>Bacillati</taxon>
        <taxon>Bacillota</taxon>
        <taxon>Clostridia</taxon>
        <taxon>Lachnospirales</taxon>
        <taxon>Lachnospiraceae</taxon>
        <taxon>Lachnospiraceae incertae sedis</taxon>
        <taxon>Candidatus Scybalomonas</taxon>
    </lineage>
</organism>
<dbReference type="PANTHER" id="PTHR11766:SF0">
    <property type="entry name" value="TYROSINE--TRNA LIGASE, MITOCHONDRIAL"/>
    <property type="match status" value="1"/>
</dbReference>
<comment type="function">
    <text evidence="11">Catalyzes the attachment of tyrosine to tRNA(Tyr) in a two-step reaction: tyrosine is first activated by ATP to form Tyr-AMP and then transferred to the acceptor end of tRNA(Tyr).</text>
</comment>
<dbReference type="PRINTS" id="PR01040">
    <property type="entry name" value="TRNASYNTHTYR"/>
</dbReference>
<evidence type="ECO:0000256" key="10">
    <source>
        <dbReference type="ARBA" id="ARBA00060965"/>
    </source>
</evidence>
<dbReference type="GO" id="GO:0005524">
    <property type="term" value="F:ATP binding"/>
    <property type="evidence" value="ECO:0007669"/>
    <property type="project" value="UniProtKB-UniRule"/>
</dbReference>
<dbReference type="InterPro" id="IPR024088">
    <property type="entry name" value="Tyr-tRNA-ligase_bac-type"/>
</dbReference>
<keyword evidence="2 11" id="KW-0963">Cytoplasm</keyword>
<dbReference type="AlphaFoldDB" id="A0A9D9HZ59"/>
<dbReference type="Proteomes" id="UP000823618">
    <property type="component" value="Unassembled WGS sequence"/>
</dbReference>
<dbReference type="Pfam" id="PF00579">
    <property type="entry name" value="tRNA-synt_1b"/>
    <property type="match status" value="1"/>
</dbReference>
<dbReference type="FunFam" id="3.40.50.620:FF:000008">
    <property type="entry name" value="Tyrosine--tRNA ligase"/>
    <property type="match status" value="1"/>
</dbReference>
<comment type="subunit">
    <text evidence="11">Homodimer.</text>
</comment>